<evidence type="ECO:0000259" key="1">
    <source>
        <dbReference type="Pfam" id="PF13449"/>
    </source>
</evidence>
<dbReference type="AlphaFoldDB" id="A0A2V4LB72"/>
<dbReference type="Proteomes" id="UP000248146">
    <property type="component" value="Unassembled WGS sequence"/>
</dbReference>
<comment type="caution">
    <text evidence="2">The sequence shown here is derived from an EMBL/GenBank/DDBJ whole genome shotgun (WGS) entry which is preliminary data.</text>
</comment>
<keyword evidence="2" id="KW-0413">Isomerase</keyword>
<protein>
    <submittedName>
        <fullName evidence="2">DNA topoisomerase IV</fullName>
    </submittedName>
</protein>
<accession>A0A2V4LB72</accession>
<dbReference type="Pfam" id="PF13449">
    <property type="entry name" value="Phytase-like"/>
    <property type="match status" value="1"/>
</dbReference>
<dbReference type="SUPFAM" id="SSF63825">
    <property type="entry name" value="YWTD domain"/>
    <property type="match status" value="1"/>
</dbReference>
<dbReference type="EMBL" id="QJRX01000008">
    <property type="protein sequence ID" value="PYC22050.1"/>
    <property type="molecule type" value="Genomic_DNA"/>
</dbReference>
<dbReference type="GO" id="GO:0016853">
    <property type="term" value="F:isomerase activity"/>
    <property type="evidence" value="ECO:0007669"/>
    <property type="project" value="UniProtKB-KW"/>
</dbReference>
<evidence type="ECO:0000313" key="2">
    <source>
        <dbReference type="EMBL" id="PYC22050.1"/>
    </source>
</evidence>
<organism evidence="2 3">
    <name type="scientific">Aquipseudomonas alcaligenes</name>
    <name type="common">Pseudomonas alcaligenes</name>
    <dbReference type="NCBI Taxonomy" id="43263"/>
    <lineage>
        <taxon>Bacteria</taxon>
        <taxon>Pseudomonadati</taxon>
        <taxon>Pseudomonadota</taxon>
        <taxon>Gammaproteobacteria</taxon>
        <taxon>Pseudomonadales</taxon>
        <taxon>Pseudomonadaceae</taxon>
        <taxon>Aquipseudomonas</taxon>
    </lineage>
</organism>
<sequence>MAAGNLSGLTRCGGEWLALSDREDDRLYRLQPADGAWQAEAETFSAPPPPPSALPWGLRMHGWLAGKLRGGELDFESLACDAKGNRYLLSEAHVALLQVGPSGMAEWLELPASLIRQARASGMLLRHNALLEGLVIDPAGERLWLAAERERRGLLVLHKINGRWRCSGGCVVFSEAGLRRSPLAPQSEARYPRSFGDLAFWDGKLFSLERLEQRICRRDPNTGAQEKCWSFVAAALASGRSYPEPYGNAEALWLDQDGAWLGLDNNGMARADGEQRSLLWQFKAPPGGWSAP</sequence>
<proteinExistence type="predicted"/>
<feature type="domain" description="Phytase-like" evidence="1">
    <location>
        <begin position="4"/>
        <end position="151"/>
    </location>
</feature>
<dbReference type="OrthoDB" id="6195379at2"/>
<name>A0A2V4LB72_AQUAC</name>
<gene>
    <name evidence="2" type="ORF">DMO17_16085</name>
</gene>
<reference evidence="2 3" key="1">
    <citation type="submission" date="2018-06" db="EMBL/GenBank/DDBJ databases">
        <title>Pseudomonas diversity within urban Lake Michigan freshwaters.</title>
        <authorList>
            <person name="Batrich M."/>
            <person name="Hatzopoulos T."/>
            <person name="Putonti C."/>
        </authorList>
    </citation>
    <scope>NUCLEOTIDE SEQUENCE [LARGE SCALE GENOMIC DNA]</scope>
    <source>
        <strain evidence="2 3">MB-090714</strain>
    </source>
</reference>
<dbReference type="InterPro" id="IPR027372">
    <property type="entry name" value="Phytase-like_dom"/>
</dbReference>
<evidence type="ECO:0000313" key="3">
    <source>
        <dbReference type="Proteomes" id="UP000248146"/>
    </source>
</evidence>